<organism evidence="1">
    <name type="scientific">termite gut metagenome</name>
    <dbReference type="NCBI Taxonomy" id="433724"/>
    <lineage>
        <taxon>unclassified sequences</taxon>
        <taxon>metagenomes</taxon>
        <taxon>organismal metagenomes</taxon>
    </lineage>
</organism>
<dbReference type="InterPro" id="IPR029475">
    <property type="entry name" value="DUF6807"/>
</dbReference>
<proteinExistence type="predicted"/>
<dbReference type="AlphaFoldDB" id="A0A5J4QCI8"/>
<protein>
    <recommendedName>
        <fullName evidence="2">Methane oxygenase PmoA</fullName>
    </recommendedName>
</protein>
<sequence length="348" mass="39102">MNTALFKIMMVCVGFVCATGCKQANQGIVIVPDEMQQKVDVLYDGQLFTSYIYPDDLEKPVLYPLRTAKGTLVTRGFPRDPRPNERLDHPHHIGLWFNFGDVNGLDFWNNSYAVPVDKKQAYGSIRHRTILDIQNGKQEGQLTVAADWTDHTGKALLKEQTRYVFSGAGDWRIIERITALTAQQDTVVFTDNKEGLIAIRVDRAFEEPSKEPELFLDANGNETNVPVMNNEGVNGIYRNSEELEKGDVWGKPTRWVSLSAEKNGEAISIAILDHKENPGYPAHSHARGYGLFSTNNLGSQVFDKDAPLFVLTLKPGETVTFKHLIVIKTNGYLTDEVLNKLSQEFFSH</sequence>
<gene>
    <name evidence="1" type="ORF">EZS27_031308</name>
</gene>
<name>A0A5J4QCI8_9ZZZZ</name>
<accession>A0A5J4QCI8</accession>
<dbReference type="EMBL" id="SNRY01004104">
    <property type="protein sequence ID" value="KAA6318720.1"/>
    <property type="molecule type" value="Genomic_DNA"/>
</dbReference>
<comment type="caution">
    <text evidence="1">The sequence shown here is derived from an EMBL/GenBank/DDBJ whole genome shotgun (WGS) entry which is preliminary data.</text>
</comment>
<evidence type="ECO:0000313" key="1">
    <source>
        <dbReference type="EMBL" id="KAA6318720.1"/>
    </source>
</evidence>
<dbReference type="Pfam" id="PF14100">
    <property type="entry name" value="DUF6807"/>
    <property type="match status" value="1"/>
</dbReference>
<evidence type="ECO:0008006" key="2">
    <source>
        <dbReference type="Google" id="ProtNLM"/>
    </source>
</evidence>
<reference evidence="1" key="1">
    <citation type="submission" date="2019-03" db="EMBL/GenBank/DDBJ databases">
        <title>Single cell metagenomics reveals metabolic interactions within the superorganism composed of flagellate Streblomastix strix and complex community of Bacteroidetes bacteria on its surface.</title>
        <authorList>
            <person name="Treitli S.C."/>
            <person name="Kolisko M."/>
            <person name="Husnik F."/>
            <person name="Keeling P."/>
            <person name="Hampl V."/>
        </authorList>
    </citation>
    <scope>NUCLEOTIDE SEQUENCE</scope>
    <source>
        <strain evidence="1">STM</strain>
    </source>
</reference>